<evidence type="ECO:0000313" key="3">
    <source>
        <dbReference type="EMBL" id="MDC2888470.1"/>
    </source>
</evidence>
<dbReference type="Pfam" id="PF00072">
    <property type="entry name" value="Response_reg"/>
    <property type="match status" value="1"/>
</dbReference>
<dbReference type="EMBL" id="JAQOMS010000002">
    <property type="protein sequence ID" value="MDC2888470.1"/>
    <property type="molecule type" value="Genomic_DNA"/>
</dbReference>
<evidence type="ECO:0000256" key="1">
    <source>
        <dbReference type="PROSITE-ProRule" id="PRU00169"/>
    </source>
</evidence>
<dbReference type="SUPFAM" id="SSF52172">
    <property type="entry name" value="CheY-like"/>
    <property type="match status" value="1"/>
</dbReference>
<feature type="modified residue" description="4-aspartylphosphate" evidence="1">
    <location>
        <position position="54"/>
    </location>
</feature>
<evidence type="ECO:0000259" key="2">
    <source>
        <dbReference type="PROSITE" id="PS50110"/>
    </source>
</evidence>
<dbReference type="InterPro" id="IPR051271">
    <property type="entry name" value="2C-system_Tx_regulators"/>
</dbReference>
<proteinExistence type="predicted"/>
<dbReference type="RefSeq" id="WP_272180083.1">
    <property type="nucleotide sequence ID" value="NZ_JAQOMS010000002.1"/>
</dbReference>
<dbReference type="PROSITE" id="PS50110">
    <property type="entry name" value="RESPONSE_REGULATORY"/>
    <property type="match status" value="1"/>
</dbReference>
<dbReference type="InterPro" id="IPR001789">
    <property type="entry name" value="Sig_transdc_resp-reg_receiver"/>
</dbReference>
<sequence length="65" mass="7483">MFKVIIVEDSRLVKLELKSQLKKVDYITCVAEAENIEQALKVFEKHQPDLVFLDVDLPDGNGFDF</sequence>
<accession>A0ABT5FD00</accession>
<protein>
    <submittedName>
        <fullName evidence="3">Response regulator</fullName>
    </submittedName>
</protein>
<dbReference type="InterPro" id="IPR011006">
    <property type="entry name" value="CheY-like_superfamily"/>
</dbReference>
<dbReference type="PANTHER" id="PTHR45526">
    <property type="entry name" value="TRANSCRIPTIONAL REGULATORY PROTEIN DPIA"/>
    <property type="match status" value="1"/>
</dbReference>
<evidence type="ECO:0000313" key="4">
    <source>
        <dbReference type="Proteomes" id="UP001528411"/>
    </source>
</evidence>
<dbReference type="Gene3D" id="3.40.50.2300">
    <property type="match status" value="1"/>
</dbReference>
<feature type="domain" description="Response regulatory" evidence="2">
    <location>
        <begin position="3"/>
        <end position="65"/>
    </location>
</feature>
<keyword evidence="1" id="KW-0597">Phosphoprotein</keyword>
<dbReference type="PANTHER" id="PTHR45526:SF1">
    <property type="entry name" value="TRANSCRIPTIONAL REGULATORY PROTEIN DCUR-RELATED"/>
    <property type="match status" value="1"/>
</dbReference>
<reference evidence="3 4" key="1">
    <citation type="submission" date="2023-01" db="EMBL/GenBank/DDBJ databases">
        <title>Psychrosphaera sp. nov., isolated from marine algae.</title>
        <authorList>
            <person name="Bayburt H."/>
            <person name="Choi B.J."/>
            <person name="Kim J.M."/>
            <person name="Choi D.G."/>
            <person name="Jeon C.O."/>
        </authorList>
    </citation>
    <scope>NUCLEOTIDE SEQUENCE [LARGE SCALE GENOMIC DNA]</scope>
    <source>
        <strain evidence="3 4">G1-22</strain>
    </source>
</reference>
<dbReference type="Proteomes" id="UP001528411">
    <property type="component" value="Unassembled WGS sequence"/>
</dbReference>
<gene>
    <name evidence="3" type="ORF">PN838_06540</name>
</gene>
<keyword evidence="4" id="KW-1185">Reference proteome</keyword>
<organism evidence="3 4">
    <name type="scientific">Psychrosphaera algicola</name>
    <dbReference type="NCBI Taxonomy" id="3023714"/>
    <lineage>
        <taxon>Bacteria</taxon>
        <taxon>Pseudomonadati</taxon>
        <taxon>Pseudomonadota</taxon>
        <taxon>Gammaproteobacteria</taxon>
        <taxon>Alteromonadales</taxon>
        <taxon>Pseudoalteromonadaceae</taxon>
        <taxon>Psychrosphaera</taxon>
    </lineage>
</organism>
<name>A0ABT5FD00_9GAMM</name>
<comment type="caution">
    <text evidence="3">The sequence shown here is derived from an EMBL/GenBank/DDBJ whole genome shotgun (WGS) entry which is preliminary data.</text>
</comment>